<gene>
    <name evidence="8" type="ORF">BCF33_1528</name>
</gene>
<comment type="subcellular location">
    <subcellularLocation>
        <location evidence="1">Cytoplasm</location>
        <location evidence="1">Nucleoid</location>
    </subcellularLocation>
</comment>
<dbReference type="Pfam" id="PF00816">
    <property type="entry name" value="Histone_HNS"/>
    <property type="match status" value="1"/>
</dbReference>
<evidence type="ECO:0000259" key="7">
    <source>
        <dbReference type="SMART" id="SM00528"/>
    </source>
</evidence>
<dbReference type="GO" id="GO:0032993">
    <property type="term" value="C:protein-DNA complex"/>
    <property type="evidence" value="ECO:0007669"/>
    <property type="project" value="TreeGrafter"/>
</dbReference>
<dbReference type="GO" id="GO:0003680">
    <property type="term" value="F:minor groove of adenine-thymine-rich DNA binding"/>
    <property type="evidence" value="ECO:0007669"/>
    <property type="project" value="TreeGrafter"/>
</dbReference>
<keyword evidence="5" id="KW-0175">Coiled coil</keyword>
<evidence type="ECO:0000256" key="4">
    <source>
        <dbReference type="ARBA" id="ARBA00023125"/>
    </source>
</evidence>
<evidence type="ECO:0000256" key="2">
    <source>
        <dbReference type="ARBA" id="ARBA00010610"/>
    </source>
</evidence>
<name>A0A2T0X1A7_9RHOB</name>
<evidence type="ECO:0000256" key="3">
    <source>
        <dbReference type="ARBA" id="ARBA00022490"/>
    </source>
</evidence>
<dbReference type="SMART" id="SM00528">
    <property type="entry name" value="HNS"/>
    <property type="match status" value="1"/>
</dbReference>
<dbReference type="GO" id="GO:0005829">
    <property type="term" value="C:cytosol"/>
    <property type="evidence" value="ECO:0007669"/>
    <property type="project" value="TreeGrafter"/>
</dbReference>
<keyword evidence="4 8" id="KW-0238">DNA-binding</keyword>
<evidence type="ECO:0000256" key="6">
    <source>
        <dbReference type="SAM" id="MobiDB-lite"/>
    </source>
</evidence>
<dbReference type="GO" id="GO:0009295">
    <property type="term" value="C:nucleoid"/>
    <property type="evidence" value="ECO:0007669"/>
    <property type="project" value="UniProtKB-SubCell"/>
</dbReference>
<sequence length="115" mass="12988">MTKKLEKMDLDELRAELKERKKAVGEVEKAIMQFADRKAAALRAEFEERARAEGVDPSSVFGSAKKRRVGGTAAKGEPKFRHPENPERTWTGKGRQPVWFKEHVEKGGKPEDLAI</sequence>
<comment type="caution">
    <text evidence="8">The sequence shown here is derived from an EMBL/GenBank/DDBJ whole genome shotgun (WGS) entry which is preliminary data.</text>
</comment>
<feature type="compositionally biased region" description="Basic and acidic residues" evidence="6">
    <location>
        <begin position="76"/>
        <end position="87"/>
    </location>
</feature>
<keyword evidence="3" id="KW-0963">Cytoplasm</keyword>
<protein>
    <submittedName>
        <fullName evidence="8">DNA-binding protein H-NS</fullName>
    </submittedName>
</protein>
<dbReference type="AlphaFoldDB" id="A0A2T0X1A7"/>
<dbReference type="InterPro" id="IPR027444">
    <property type="entry name" value="H-NS_C_dom"/>
</dbReference>
<dbReference type="PANTHER" id="PTHR38097">
    <property type="match status" value="1"/>
</dbReference>
<accession>A0A2T0X1A7</accession>
<dbReference type="EMBL" id="PVTT01000002">
    <property type="protein sequence ID" value="PRY92675.1"/>
    <property type="molecule type" value="Genomic_DNA"/>
</dbReference>
<dbReference type="RefSeq" id="WP_158259376.1">
    <property type="nucleotide sequence ID" value="NZ_PVTT01000002.1"/>
</dbReference>
<evidence type="ECO:0000256" key="1">
    <source>
        <dbReference type="ARBA" id="ARBA00004453"/>
    </source>
</evidence>
<dbReference type="InterPro" id="IPR037150">
    <property type="entry name" value="H-NS_C_dom_sf"/>
</dbReference>
<organism evidence="8 9">
    <name type="scientific">Hasllibacter halocynthiae</name>
    <dbReference type="NCBI Taxonomy" id="595589"/>
    <lineage>
        <taxon>Bacteria</taxon>
        <taxon>Pseudomonadati</taxon>
        <taxon>Pseudomonadota</taxon>
        <taxon>Alphaproteobacteria</taxon>
        <taxon>Rhodobacterales</taxon>
        <taxon>Roseobacteraceae</taxon>
        <taxon>Hasllibacter</taxon>
    </lineage>
</organism>
<dbReference type="GO" id="GO:0000976">
    <property type="term" value="F:transcription cis-regulatory region binding"/>
    <property type="evidence" value="ECO:0007669"/>
    <property type="project" value="TreeGrafter"/>
</dbReference>
<reference evidence="8 9" key="1">
    <citation type="submission" date="2018-03" db="EMBL/GenBank/DDBJ databases">
        <title>Genomic Encyclopedia of Archaeal and Bacterial Type Strains, Phase II (KMG-II): from individual species to whole genera.</title>
        <authorList>
            <person name="Goeker M."/>
        </authorList>
    </citation>
    <scope>NUCLEOTIDE SEQUENCE [LARGE SCALE GENOMIC DNA]</scope>
    <source>
        <strain evidence="8 9">DSM 29318</strain>
    </source>
</reference>
<comment type="similarity">
    <text evidence="2">Belongs to the histone-like protein H-NS family.</text>
</comment>
<dbReference type="PANTHER" id="PTHR38097:SF2">
    <property type="entry name" value="DNA-BINDING PROTEIN STPA"/>
    <property type="match status" value="1"/>
</dbReference>
<dbReference type="GO" id="GO:0001217">
    <property type="term" value="F:DNA-binding transcription repressor activity"/>
    <property type="evidence" value="ECO:0007669"/>
    <property type="project" value="TreeGrafter"/>
</dbReference>
<feature type="domain" description="DNA-binding protein H-NS-like C-terminal" evidence="7">
    <location>
        <begin position="70"/>
        <end position="115"/>
    </location>
</feature>
<evidence type="ECO:0000256" key="5">
    <source>
        <dbReference type="SAM" id="Coils"/>
    </source>
</evidence>
<dbReference type="GO" id="GO:0003681">
    <property type="term" value="F:bent DNA binding"/>
    <property type="evidence" value="ECO:0007669"/>
    <property type="project" value="TreeGrafter"/>
</dbReference>
<evidence type="ECO:0000313" key="8">
    <source>
        <dbReference type="EMBL" id="PRY92675.1"/>
    </source>
</evidence>
<dbReference type="SUPFAM" id="SSF81273">
    <property type="entry name" value="H-NS histone-like proteins"/>
    <property type="match status" value="1"/>
</dbReference>
<dbReference type="OrthoDB" id="5297879at2"/>
<dbReference type="Gene3D" id="4.10.430.10">
    <property type="entry name" value="Histone-like protein H-NS, C-terminal domain"/>
    <property type="match status" value="1"/>
</dbReference>
<feature type="coiled-coil region" evidence="5">
    <location>
        <begin position="3"/>
        <end position="30"/>
    </location>
</feature>
<proteinExistence type="inferred from homology"/>
<keyword evidence="9" id="KW-1185">Reference proteome</keyword>
<dbReference type="Proteomes" id="UP000238801">
    <property type="component" value="Unassembled WGS sequence"/>
</dbReference>
<feature type="region of interest" description="Disordered" evidence="6">
    <location>
        <begin position="53"/>
        <end position="97"/>
    </location>
</feature>
<evidence type="ECO:0000313" key="9">
    <source>
        <dbReference type="Proteomes" id="UP000238801"/>
    </source>
</evidence>